<sequence>MRRRQFVSASVGVSLGSGVAIGAPSTRSRPTADAFAPLGTVAVDGIKEAVVGPDGTTVYAAATDGFATIDVADPANPTVLADRRNLLADRASGPLSQIYDAKVDGDRLVVVGPANPKQNALNAAIFYDVSDPADPQRLGVHETSYPIHNCYFADGVAYLSANRYQRNGLTLVEVGDEPTQVGSWSLFDRSKRWGDVWPGLWPVHDVYVQDDRAYLAHWDAGTWIVDVSDPRSPSLLSQVRGRSADALASLGQAQSGLEALQPPGNDHYVAVDEDASVLGIGIESWDAEQGDGRGGPGGVELWDVSDPTAPSRLSTIAPPPSSDPRYSGEWTTSHNFQFAGDHLYTSWYQGGIKVFDVSDPASPTEVAAWRDSEAASFWNAQVATEAIVAPSGIDRRQDVTITDRLYTFPIPDAAAASLRGNETATETGTGTGAGSTTDASGPGFDVTAALAGLGIEAWRRRR</sequence>
<gene>
    <name evidence="2" type="ORF">ACFR9U_12190</name>
</gene>
<comment type="caution">
    <text evidence="2">The sequence shown here is derived from an EMBL/GenBank/DDBJ whole genome shotgun (WGS) entry which is preliminary data.</text>
</comment>
<feature type="region of interest" description="Disordered" evidence="1">
    <location>
        <begin position="417"/>
        <end position="441"/>
    </location>
</feature>
<keyword evidence="3" id="KW-1185">Reference proteome</keyword>
<dbReference type="Proteomes" id="UP001597119">
    <property type="component" value="Unassembled WGS sequence"/>
</dbReference>
<evidence type="ECO:0000256" key="1">
    <source>
        <dbReference type="SAM" id="MobiDB-lite"/>
    </source>
</evidence>
<dbReference type="SUPFAM" id="SSF75011">
    <property type="entry name" value="3-carboxy-cis,cis-mucoante lactonizing enzyme"/>
    <property type="match status" value="1"/>
</dbReference>
<name>A0ABD6CDL3_9EURY</name>
<organism evidence="2 3">
    <name type="scientific">Halorientalis brevis</name>
    <dbReference type="NCBI Taxonomy" id="1126241"/>
    <lineage>
        <taxon>Archaea</taxon>
        <taxon>Methanobacteriati</taxon>
        <taxon>Methanobacteriota</taxon>
        <taxon>Stenosarchaea group</taxon>
        <taxon>Halobacteria</taxon>
        <taxon>Halobacteriales</taxon>
        <taxon>Haloarculaceae</taxon>
        <taxon>Halorientalis</taxon>
    </lineage>
</organism>
<dbReference type="RefSeq" id="WP_247380723.1">
    <property type="nucleotide sequence ID" value="NZ_JALLGV010000008.1"/>
</dbReference>
<accession>A0ABD6CDL3</accession>
<protein>
    <submittedName>
        <fullName evidence="2">LVIVD repeat-containing protein</fullName>
    </submittedName>
</protein>
<dbReference type="AlphaFoldDB" id="A0ABD6CDL3"/>
<dbReference type="EMBL" id="JBHUDJ010000006">
    <property type="protein sequence ID" value="MFD1587746.1"/>
    <property type="molecule type" value="Genomic_DNA"/>
</dbReference>
<feature type="compositionally biased region" description="Low complexity" evidence="1">
    <location>
        <begin position="420"/>
        <end position="441"/>
    </location>
</feature>
<dbReference type="Pfam" id="PF08309">
    <property type="entry name" value="LVIVD"/>
    <property type="match status" value="2"/>
</dbReference>
<dbReference type="InterPro" id="IPR013211">
    <property type="entry name" value="LVIVD"/>
</dbReference>
<proteinExistence type="predicted"/>
<evidence type="ECO:0000313" key="2">
    <source>
        <dbReference type="EMBL" id="MFD1587746.1"/>
    </source>
</evidence>
<evidence type="ECO:0000313" key="3">
    <source>
        <dbReference type="Proteomes" id="UP001597119"/>
    </source>
</evidence>
<reference evidence="2 3" key="1">
    <citation type="journal article" date="2019" name="Int. J. Syst. Evol. Microbiol.">
        <title>The Global Catalogue of Microorganisms (GCM) 10K type strain sequencing project: providing services to taxonomists for standard genome sequencing and annotation.</title>
        <authorList>
            <consortium name="The Broad Institute Genomics Platform"/>
            <consortium name="The Broad Institute Genome Sequencing Center for Infectious Disease"/>
            <person name="Wu L."/>
            <person name="Ma J."/>
        </authorList>
    </citation>
    <scope>NUCLEOTIDE SEQUENCE [LARGE SCALE GENOMIC DNA]</scope>
    <source>
        <strain evidence="2 3">CGMCC 1.12125</strain>
    </source>
</reference>